<evidence type="ECO:0000256" key="4">
    <source>
        <dbReference type="ARBA" id="ARBA00022692"/>
    </source>
</evidence>
<feature type="transmembrane region" description="Helical" evidence="7">
    <location>
        <begin position="68"/>
        <end position="90"/>
    </location>
</feature>
<feature type="transmembrane region" description="Helical" evidence="7">
    <location>
        <begin position="41"/>
        <end position="62"/>
    </location>
</feature>
<comment type="similarity">
    <text evidence="2">Belongs to the UPF0702 family.</text>
</comment>
<keyword evidence="10" id="KW-1185">Reference proteome</keyword>
<evidence type="ECO:0000256" key="2">
    <source>
        <dbReference type="ARBA" id="ARBA00006448"/>
    </source>
</evidence>
<gene>
    <name evidence="9" type="ORF">DFJ64_2509</name>
</gene>
<evidence type="ECO:0000256" key="7">
    <source>
        <dbReference type="SAM" id="Phobius"/>
    </source>
</evidence>
<evidence type="ECO:0000313" key="10">
    <source>
        <dbReference type="Proteomes" id="UP000256485"/>
    </source>
</evidence>
<name>A0A3D9V8P1_THECX</name>
<dbReference type="GO" id="GO:0005886">
    <property type="term" value="C:plasma membrane"/>
    <property type="evidence" value="ECO:0007669"/>
    <property type="project" value="UniProtKB-SubCell"/>
</dbReference>
<dbReference type="Proteomes" id="UP000256485">
    <property type="component" value="Unassembled WGS sequence"/>
</dbReference>
<evidence type="ECO:0000259" key="8">
    <source>
        <dbReference type="Pfam" id="PF04239"/>
    </source>
</evidence>
<dbReference type="Pfam" id="PF04239">
    <property type="entry name" value="DUF421"/>
    <property type="match status" value="1"/>
</dbReference>
<keyword evidence="5 7" id="KW-1133">Transmembrane helix</keyword>
<evidence type="ECO:0000313" key="9">
    <source>
        <dbReference type="EMBL" id="REF37073.1"/>
    </source>
</evidence>
<reference evidence="9 10" key="1">
    <citation type="submission" date="2018-08" db="EMBL/GenBank/DDBJ databases">
        <title>Sequencing the genomes of 1000 actinobacteria strains.</title>
        <authorList>
            <person name="Klenk H.-P."/>
        </authorList>
    </citation>
    <scope>NUCLEOTIDE SEQUENCE [LARGE SCALE GENOMIC DNA]</scope>
    <source>
        <strain evidence="9 10">DSM 22891</strain>
    </source>
</reference>
<accession>A0A3D9V8P1</accession>
<keyword evidence="4 7" id="KW-0812">Transmembrane</keyword>
<protein>
    <submittedName>
        <fullName evidence="9">Uncharacterized membrane protein YcaP (DUF421 family)</fullName>
    </submittedName>
</protein>
<feature type="transmembrane region" description="Helical" evidence="7">
    <location>
        <begin position="16"/>
        <end position="34"/>
    </location>
</feature>
<dbReference type="InterPro" id="IPR007353">
    <property type="entry name" value="DUF421"/>
</dbReference>
<evidence type="ECO:0000256" key="1">
    <source>
        <dbReference type="ARBA" id="ARBA00004651"/>
    </source>
</evidence>
<dbReference type="InterPro" id="IPR023090">
    <property type="entry name" value="UPF0702_alpha/beta_dom_sf"/>
</dbReference>
<dbReference type="Gene3D" id="3.30.240.20">
    <property type="entry name" value="bsu07140 like domains"/>
    <property type="match status" value="1"/>
</dbReference>
<dbReference type="AlphaFoldDB" id="A0A3D9V8P1"/>
<dbReference type="EMBL" id="QTUC01000001">
    <property type="protein sequence ID" value="REF37073.1"/>
    <property type="molecule type" value="Genomic_DNA"/>
</dbReference>
<organism evidence="9 10">
    <name type="scientific">Thermasporomyces composti</name>
    <dbReference type="NCBI Taxonomy" id="696763"/>
    <lineage>
        <taxon>Bacteria</taxon>
        <taxon>Bacillati</taxon>
        <taxon>Actinomycetota</taxon>
        <taxon>Actinomycetes</taxon>
        <taxon>Propionibacteriales</taxon>
        <taxon>Nocardioidaceae</taxon>
        <taxon>Thermasporomyces</taxon>
    </lineage>
</organism>
<evidence type="ECO:0000256" key="3">
    <source>
        <dbReference type="ARBA" id="ARBA00022475"/>
    </source>
</evidence>
<sequence>MDWNLIFAPHLPLLEGVVRGTVTYLALLALLRVVGRRETGGLGLTDVLVVVLVADAASAGLYGETTSLADGMVVVVTILFWSVVVDAVAYRFPKLATLLKATPKTLIENGKLNRAVMRRELMTTEEVSSQLRLHGIDDIAMVERACIEPNGMISVIRRDQRDTSAVESPEPL</sequence>
<dbReference type="PANTHER" id="PTHR34582:SF6">
    <property type="entry name" value="UPF0702 TRANSMEMBRANE PROTEIN YCAP"/>
    <property type="match status" value="1"/>
</dbReference>
<comment type="subcellular location">
    <subcellularLocation>
        <location evidence="1">Cell membrane</location>
        <topology evidence="1">Multi-pass membrane protein</topology>
    </subcellularLocation>
</comment>
<proteinExistence type="inferred from homology"/>
<dbReference type="OrthoDB" id="8617494at2"/>
<evidence type="ECO:0000256" key="5">
    <source>
        <dbReference type="ARBA" id="ARBA00022989"/>
    </source>
</evidence>
<comment type="caution">
    <text evidence="9">The sequence shown here is derived from an EMBL/GenBank/DDBJ whole genome shotgun (WGS) entry which is preliminary data.</text>
</comment>
<dbReference type="PANTHER" id="PTHR34582">
    <property type="entry name" value="UPF0702 TRANSMEMBRANE PROTEIN YCAP"/>
    <property type="match status" value="1"/>
</dbReference>
<evidence type="ECO:0000256" key="6">
    <source>
        <dbReference type="ARBA" id="ARBA00023136"/>
    </source>
</evidence>
<dbReference type="RefSeq" id="WP_115850599.1">
    <property type="nucleotide sequence ID" value="NZ_QTUC01000001.1"/>
</dbReference>
<feature type="domain" description="YetF C-terminal" evidence="8">
    <location>
        <begin position="92"/>
        <end position="160"/>
    </location>
</feature>
<keyword evidence="3" id="KW-1003">Cell membrane</keyword>
<keyword evidence="6 7" id="KW-0472">Membrane</keyword>